<protein>
    <submittedName>
        <fullName evidence="2">Uncharacterized protein</fullName>
    </submittedName>
</protein>
<reference evidence="2 3" key="1">
    <citation type="submission" date="2023-05" db="EMBL/GenBank/DDBJ databases">
        <title>Streptantibioticus silvisoli sp. nov., acidotolerant actinomycetes 1 from pine litter.</title>
        <authorList>
            <person name="Swiecimska M."/>
            <person name="Golinska P."/>
            <person name="Sangal V."/>
            <person name="Wachnowicz B."/>
            <person name="Goodfellow M."/>
        </authorList>
    </citation>
    <scope>NUCLEOTIDE SEQUENCE [LARGE SCALE GENOMIC DNA]</scope>
    <source>
        <strain evidence="2 3">SL54</strain>
    </source>
</reference>
<evidence type="ECO:0000313" key="3">
    <source>
        <dbReference type="Proteomes" id="UP001156398"/>
    </source>
</evidence>
<dbReference type="RefSeq" id="WP_282704573.1">
    <property type="nucleotide sequence ID" value="NZ_JAAGKO020000017.1"/>
</dbReference>
<evidence type="ECO:0000256" key="1">
    <source>
        <dbReference type="SAM" id="MobiDB-lite"/>
    </source>
</evidence>
<accession>A0ABT6W1F7</accession>
<keyword evidence="3" id="KW-1185">Reference proteome</keyword>
<comment type="caution">
    <text evidence="2">The sequence shown here is derived from an EMBL/GenBank/DDBJ whole genome shotgun (WGS) entry which is preliminary data.</text>
</comment>
<gene>
    <name evidence="2" type="ORF">POF43_013830</name>
</gene>
<dbReference type="EMBL" id="JAAGKO020000017">
    <property type="protein sequence ID" value="MDI5963782.1"/>
    <property type="molecule type" value="Genomic_DNA"/>
</dbReference>
<feature type="region of interest" description="Disordered" evidence="1">
    <location>
        <begin position="78"/>
        <end position="157"/>
    </location>
</feature>
<dbReference type="Proteomes" id="UP001156398">
    <property type="component" value="Unassembled WGS sequence"/>
</dbReference>
<sequence>MTVEIQVRIARTMDGDDLRAVRRLIEAEYAVDCALTPVESDSPTLGVSHDLLTFFLSTSGTYAVNAVLDQVRSWLHERSQRYGTPPETDARAVGRAENAPDAPDAPASNAPAPAPRSAPAAPSAPVARSAPAAPATRSTPAAEPPAARTAGSPAGDD</sequence>
<organism evidence="2 3">
    <name type="scientific">Streptantibioticus silvisoli</name>
    <dbReference type="NCBI Taxonomy" id="2705255"/>
    <lineage>
        <taxon>Bacteria</taxon>
        <taxon>Bacillati</taxon>
        <taxon>Actinomycetota</taxon>
        <taxon>Actinomycetes</taxon>
        <taxon>Kitasatosporales</taxon>
        <taxon>Streptomycetaceae</taxon>
        <taxon>Streptantibioticus</taxon>
    </lineage>
</organism>
<proteinExistence type="predicted"/>
<feature type="compositionally biased region" description="Low complexity" evidence="1">
    <location>
        <begin position="95"/>
        <end position="150"/>
    </location>
</feature>
<evidence type="ECO:0000313" key="2">
    <source>
        <dbReference type="EMBL" id="MDI5963782.1"/>
    </source>
</evidence>
<name>A0ABT6W1F7_9ACTN</name>